<organism evidence="2">
    <name type="scientific">Chrysotila carterae</name>
    <name type="common">Marine alga</name>
    <name type="synonym">Syracosphaera carterae</name>
    <dbReference type="NCBI Taxonomy" id="13221"/>
    <lineage>
        <taxon>Eukaryota</taxon>
        <taxon>Haptista</taxon>
        <taxon>Haptophyta</taxon>
        <taxon>Prymnesiophyceae</taxon>
        <taxon>Isochrysidales</taxon>
        <taxon>Isochrysidaceae</taxon>
        <taxon>Chrysotila</taxon>
    </lineage>
</organism>
<protein>
    <recommendedName>
        <fullName evidence="1">Cyclodeaminase/cyclohydrolase domain-containing protein</fullName>
    </recommendedName>
</protein>
<reference evidence="2" key="1">
    <citation type="submission" date="2021-01" db="EMBL/GenBank/DDBJ databases">
        <authorList>
            <person name="Corre E."/>
            <person name="Pelletier E."/>
            <person name="Niang G."/>
            <person name="Scheremetjew M."/>
            <person name="Finn R."/>
            <person name="Kale V."/>
            <person name="Holt S."/>
            <person name="Cochrane G."/>
            <person name="Meng A."/>
            <person name="Brown T."/>
            <person name="Cohen L."/>
        </authorList>
    </citation>
    <scope>NUCLEOTIDE SEQUENCE</scope>
    <source>
        <strain evidence="2">CCMP645</strain>
    </source>
</reference>
<dbReference type="InterPro" id="IPR036178">
    <property type="entry name" value="Formintransfe-cycloase-like_sf"/>
</dbReference>
<gene>
    <name evidence="2" type="ORF">PCAR00345_LOCUS37843</name>
</gene>
<dbReference type="InterPro" id="IPR007044">
    <property type="entry name" value="Cyclodeamin/CycHdrlase"/>
</dbReference>
<dbReference type="AlphaFoldDB" id="A0A7S4FAR1"/>
<accession>A0A7S4FAR1</accession>
<feature type="domain" description="Cyclodeaminase/cyclohydrolase" evidence="1">
    <location>
        <begin position="8"/>
        <end position="165"/>
    </location>
</feature>
<dbReference type="EMBL" id="HBIZ01060819">
    <property type="protein sequence ID" value="CAE0785135.1"/>
    <property type="molecule type" value="Transcribed_RNA"/>
</dbReference>
<dbReference type="Gene3D" id="1.20.120.680">
    <property type="entry name" value="Formiminotetrahydrofolate cyclodeaminase monomer, up-and-down helical bundle"/>
    <property type="match status" value="1"/>
</dbReference>
<dbReference type="Pfam" id="PF04961">
    <property type="entry name" value="FTCD_C"/>
    <property type="match status" value="1"/>
</dbReference>
<sequence length="191" mass="20275">MSFIGTHSLEEFIRLLSIKQPTPGGGAASAVGAAIGSAAACMSAAYTMRKKDMESGAAAKAEALIKELDFHAALLAADADAAAYADLQRSWKDASMSPEEKSTIEATALQVPVSLVEMCLKYINAIHEFLPACNPNITSDAKVGIHMLAGAARAAYQTALVNSPPEEELQRLKAMLRDLRKVENELLDVAE</sequence>
<evidence type="ECO:0000313" key="2">
    <source>
        <dbReference type="EMBL" id="CAE0785135.1"/>
    </source>
</evidence>
<evidence type="ECO:0000259" key="1">
    <source>
        <dbReference type="Pfam" id="PF04961"/>
    </source>
</evidence>
<dbReference type="SUPFAM" id="SSF101262">
    <property type="entry name" value="Methenyltetrahydrofolate cyclohydrolase-like"/>
    <property type="match status" value="1"/>
</dbReference>
<dbReference type="GO" id="GO:0003824">
    <property type="term" value="F:catalytic activity"/>
    <property type="evidence" value="ECO:0007669"/>
    <property type="project" value="InterPro"/>
</dbReference>
<proteinExistence type="predicted"/>
<name>A0A7S4FAR1_CHRCT</name>